<gene>
    <name evidence="1" type="ORF">EDS130_LOCUS46348</name>
</gene>
<comment type="caution">
    <text evidence="1">The sequence shown here is derived from an EMBL/GenBank/DDBJ whole genome shotgun (WGS) entry which is preliminary data.</text>
</comment>
<dbReference type="Proteomes" id="UP000663852">
    <property type="component" value="Unassembled WGS sequence"/>
</dbReference>
<feature type="non-terminal residue" evidence="1">
    <location>
        <position position="1"/>
    </location>
</feature>
<proteinExistence type="predicted"/>
<evidence type="ECO:0000313" key="2">
    <source>
        <dbReference type="Proteomes" id="UP000663852"/>
    </source>
</evidence>
<reference evidence="1" key="1">
    <citation type="submission" date="2021-02" db="EMBL/GenBank/DDBJ databases">
        <authorList>
            <person name="Nowell W R."/>
        </authorList>
    </citation>
    <scope>NUCLEOTIDE SEQUENCE</scope>
</reference>
<sequence>MFSSTITVPTLPIPDDGICANATWHTNDITVAGGNGRGSGNNQLNEPFAVVVDRMG</sequence>
<evidence type="ECO:0000313" key="1">
    <source>
        <dbReference type="EMBL" id="CAF1556718.1"/>
    </source>
</evidence>
<name>A0A815XFD7_ADIRI</name>
<dbReference type="AlphaFoldDB" id="A0A815XFD7"/>
<dbReference type="OrthoDB" id="10049133at2759"/>
<protein>
    <submittedName>
        <fullName evidence="1">Uncharacterized protein</fullName>
    </submittedName>
</protein>
<organism evidence="1 2">
    <name type="scientific">Adineta ricciae</name>
    <name type="common">Rotifer</name>
    <dbReference type="NCBI Taxonomy" id="249248"/>
    <lineage>
        <taxon>Eukaryota</taxon>
        <taxon>Metazoa</taxon>
        <taxon>Spiralia</taxon>
        <taxon>Gnathifera</taxon>
        <taxon>Rotifera</taxon>
        <taxon>Eurotatoria</taxon>
        <taxon>Bdelloidea</taxon>
        <taxon>Adinetida</taxon>
        <taxon>Adinetidae</taxon>
        <taxon>Adineta</taxon>
    </lineage>
</organism>
<dbReference type="EMBL" id="CAJNOJ010002003">
    <property type="protein sequence ID" value="CAF1556718.1"/>
    <property type="molecule type" value="Genomic_DNA"/>
</dbReference>
<accession>A0A815XFD7</accession>